<protein>
    <submittedName>
        <fullName evidence="1">Uncharacterized protein</fullName>
    </submittedName>
</protein>
<keyword evidence="2" id="KW-1185">Reference proteome</keyword>
<name>A0AA39S4K9_ACESA</name>
<organism evidence="1 2">
    <name type="scientific">Acer saccharum</name>
    <name type="common">Sugar maple</name>
    <dbReference type="NCBI Taxonomy" id="4024"/>
    <lineage>
        <taxon>Eukaryota</taxon>
        <taxon>Viridiplantae</taxon>
        <taxon>Streptophyta</taxon>
        <taxon>Embryophyta</taxon>
        <taxon>Tracheophyta</taxon>
        <taxon>Spermatophyta</taxon>
        <taxon>Magnoliopsida</taxon>
        <taxon>eudicotyledons</taxon>
        <taxon>Gunneridae</taxon>
        <taxon>Pentapetalae</taxon>
        <taxon>rosids</taxon>
        <taxon>malvids</taxon>
        <taxon>Sapindales</taxon>
        <taxon>Sapindaceae</taxon>
        <taxon>Hippocastanoideae</taxon>
        <taxon>Acereae</taxon>
        <taxon>Acer</taxon>
    </lineage>
</organism>
<dbReference type="EMBL" id="JAUESC010000381">
    <property type="protein sequence ID" value="KAK0590371.1"/>
    <property type="molecule type" value="Genomic_DNA"/>
</dbReference>
<dbReference type="InterPro" id="IPR021109">
    <property type="entry name" value="Peptidase_aspartic_dom_sf"/>
</dbReference>
<gene>
    <name evidence="1" type="ORF">LWI29_026102</name>
</gene>
<reference evidence="1" key="2">
    <citation type="submission" date="2023-06" db="EMBL/GenBank/DDBJ databases">
        <authorList>
            <person name="Swenson N.G."/>
            <person name="Wegrzyn J.L."/>
            <person name="Mcevoy S.L."/>
        </authorList>
    </citation>
    <scope>NUCLEOTIDE SEQUENCE</scope>
    <source>
        <strain evidence="1">NS2018</strain>
        <tissue evidence="1">Leaf</tissue>
    </source>
</reference>
<proteinExistence type="predicted"/>
<evidence type="ECO:0000313" key="2">
    <source>
        <dbReference type="Proteomes" id="UP001168877"/>
    </source>
</evidence>
<sequence length="202" mass="22981">MQIARFRGGLKREIQDQMKMLNTFTLGQAFDLSRKAEEPIRAPPVRTRFTNQQFQTGPSDYVEEEDDCHETEVVDRIEEDGDDDFIGMITRQLCEFRTKKAEEVGHDNLAECDNQERKLNCIVQRIFLTPKRGPEISTRHQVFRTNALINGVIAKVVIDTGSSENLVSKELVVRWSLSTRALSSFADKPAKMGSSLSRDMLG</sequence>
<accession>A0AA39S4K9</accession>
<dbReference type="Proteomes" id="UP001168877">
    <property type="component" value="Unassembled WGS sequence"/>
</dbReference>
<reference evidence="1" key="1">
    <citation type="journal article" date="2022" name="Plant J.">
        <title>Strategies of tolerance reflected in two North American maple genomes.</title>
        <authorList>
            <person name="McEvoy S.L."/>
            <person name="Sezen U.U."/>
            <person name="Trouern-Trend A."/>
            <person name="McMahon S.M."/>
            <person name="Schaberg P.G."/>
            <person name="Yang J."/>
            <person name="Wegrzyn J.L."/>
            <person name="Swenson N.G."/>
        </authorList>
    </citation>
    <scope>NUCLEOTIDE SEQUENCE</scope>
    <source>
        <strain evidence="1">NS2018</strain>
    </source>
</reference>
<comment type="caution">
    <text evidence="1">The sequence shown here is derived from an EMBL/GenBank/DDBJ whole genome shotgun (WGS) entry which is preliminary data.</text>
</comment>
<evidence type="ECO:0000313" key="1">
    <source>
        <dbReference type="EMBL" id="KAK0590371.1"/>
    </source>
</evidence>
<dbReference type="AlphaFoldDB" id="A0AA39S4K9"/>
<dbReference type="Gene3D" id="2.40.70.10">
    <property type="entry name" value="Acid Proteases"/>
    <property type="match status" value="1"/>
</dbReference>